<name>A0A1T4V4A9_9FIRM</name>
<sequence>MDIRHRTEIIAGYYSRLNDFQWSEKYSRSDQFVYIAADQSGWLVVDWKSKDRVQVRLTDKDGRVKAWDDYLADGTDIQLLSAIRRSEHGKEHVEFTPEEIKMLHQFKYGGRKGTLSMLTDILPVIKDRQTREIVKNTAEKIGKLTEDDFKDLAEATKKRFEIEMEREIRTRSNEAREQGQKR</sequence>
<dbReference type="AlphaFoldDB" id="A0A1T4V4A9"/>
<dbReference type="Pfam" id="PF14203">
    <property type="entry name" value="TTRAP"/>
    <property type="match status" value="1"/>
</dbReference>
<gene>
    <name evidence="1" type="ORF">SAMN02745111_00069</name>
</gene>
<evidence type="ECO:0000313" key="2">
    <source>
        <dbReference type="Proteomes" id="UP000190814"/>
    </source>
</evidence>
<dbReference type="OrthoDB" id="9807940at2"/>
<proteinExistence type="predicted"/>
<dbReference type="InterPro" id="IPR041965">
    <property type="entry name" value="TTRAP_sf"/>
</dbReference>
<dbReference type="InterPro" id="IPR025468">
    <property type="entry name" value="TTRAP"/>
</dbReference>
<dbReference type="EMBL" id="FUXZ01000002">
    <property type="protein sequence ID" value="SKA59766.1"/>
    <property type="molecule type" value="Genomic_DNA"/>
</dbReference>
<dbReference type="Gene3D" id="1.10.10.1850">
    <property type="entry name" value="Sporulation protein-like"/>
    <property type="match status" value="1"/>
</dbReference>
<accession>A0A1T4V4A9</accession>
<reference evidence="1 2" key="1">
    <citation type="submission" date="2017-02" db="EMBL/GenBank/DDBJ databases">
        <authorList>
            <person name="Peterson S.W."/>
        </authorList>
    </citation>
    <scope>NUCLEOTIDE SEQUENCE [LARGE SCALE GENOMIC DNA]</scope>
    <source>
        <strain evidence="1 2">ATCC 35992</strain>
    </source>
</reference>
<keyword evidence="2" id="KW-1185">Reference proteome</keyword>
<protein>
    <submittedName>
        <fullName evidence="1">Putative tranposon-transfer assisting protein</fullName>
    </submittedName>
</protein>
<evidence type="ECO:0000313" key="1">
    <source>
        <dbReference type="EMBL" id="SKA59766.1"/>
    </source>
</evidence>
<dbReference type="RefSeq" id="WP_078764970.1">
    <property type="nucleotide sequence ID" value="NZ_FUXZ01000002.1"/>
</dbReference>
<organism evidence="1 2">
    <name type="scientific">Eubacterium uniforme</name>
    <dbReference type="NCBI Taxonomy" id="39495"/>
    <lineage>
        <taxon>Bacteria</taxon>
        <taxon>Bacillati</taxon>
        <taxon>Bacillota</taxon>
        <taxon>Clostridia</taxon>
        <taxon>Eubacteriales</taxon>
        <taxon>Eubacteriaceae</taxon>
        <taxon>Eubacterium</taxon>
    </lineage>
</organism>
<dbReference type="Proteomes" id="UP000190814">
    <property type="component" value="Unassembled WGS sequence"/>
</dbReference>